<dbReference type="InterPro" id="IPR035418">
    <property type="entry name" value="AraC-bd_2"/>
</dbReference>
<comment type="caution">
    <text evidence="5">The sequence shown here is derived from an EMBL/GenBank/DDBJ whole genome shotgun (WGS) entry which is preliminary data.</text>
</comment>
<dbReference type="InterPro" id="IPR009057">
    <property type="entry name" value="Homeodomain-like_sf"/>
</dbReference>
<dbReference type="SMART" id="SM00342">
    <property type="entry name" value="HTH_ARAC"/>
    <property type="match status" value="1"/>
</dbReference>
<proteinExistence type="predicted"/>
<dbReference type="PROSITE" id="PS01124">
    <property type="entry name" value="HTH_ARAC_FAMILY_2"/>
    <property type="match status" value="1"/>
</dbReference>
<keyword evidence="2" id="KW-0238">DNA-binding</keyword>
<sequence length="332" mass="35943">MGGLQVMADNSAWVAVRSLEDFAALRSGRSGSPAHWWPDIGPTGDDGSFAFTHRIRRLGPITVLDIDFHNDMWVNGGEVRPHYHVTVPVTTPADATAGGFSVAAKPGSVCVYRPEGKAGISGYGGRLLAVMIDRRAVEDALAGALGRSIASQIDCQPIMATTAPAARSWINMVTLFTEQLFEPGSPLQQPMVGLPFAESVVHGLLLATDHSYRAALDADAPEPEPPAVRAALDVIEAEADQPLTVSVLAERSYVSVRSLQQAFRHHLGITPMAYLRDVRLRRAHQMLLESDPARITVASVAYRWGFTNLGRFAAVHSARYRESPSETLRRSA</sequence>
<dbReference type="InterPro" id="IPR018060">
    <property type="entry name" value="HTH_AraC"/>
</dbReference>
<dbReference type="Proteomes" id="UP000193710">
    <property type="component" value="Unassembled WGS sequence"/>
</dbReference>
<evidence type="ECO:0000256" key="2">
    <source>
        <dbReference type="ARBA" id="ARBA00023125"/>
    </source>
</evidence>
<evidence type="ECO:0000313" key="5">
    <source>
        <dbReference type="EMBL" id="ORX02933.1"/>
    </source>
</evidence>
<organism evidence="5 6">
    <name type="scientific">Mycobacterium triplex</name>
    <dbReference type="NCBI Taxonomy" id="47839"/>
    <lineage>
        <taxon>Bacteria</taxon>
        <taxon>Bacillati</taxon>
        <taxon>Actinomycetota</taxon>
        <taxon>Actinomycetes</taxon>
        <taxon>Mycobacteriales</taxon>
        <taxon>Mycobacteriaceae</taxon>
        <taxon>Mycobacterium</taxon>
        <taxon>Mycobacterium simiae complex</taxon>
    </lineage>
</organism>
<feature type="domain" description="HTH araC/xylS-type" evidence="4">
    <location>
        <begin position="229"/>
        <end position="330"/>
    </location>
</feature>
<evidence type="ECO:0000313" key="6">
    <source>
        <dbReference type="Proteomes" id="UP000193710"/>
    </source>
</evidence>
<keyword evidence="1" id="KW-0805">Transcription regulation</keyword>
<reference evidence="5 6" key="1">
    <citation type="submission" date="2016-01" db="EMBL/GenBank/DDBJ databases">
        <title>The new phylogeny of the genus Mycobacterium.</title>
        <authorList>
            <person name="Tarcisio F."/>
            <person name="Conor M."/>
            <person name="Antonella G."/>
            <person name="Elisabetta G."/>
            <person name="Giulia F.S."/>
            <person name="Sara T."/>
            <person name="Anna F."/>
            <person name="Clotilde B."/>
            <person name="Roberto B."/>
            <person name="Veronica D.S."/>
            <person name="Fabio R."/>
            <person name="Monica P."/>
            <person name="Olivier J."/>
            <person name="Enrico T."/>
            <person name="Nicola S."/>
        </authorList>
    </citation>
    <scope>NUCLEOTIDE SEQUENCE [LARGE SCALE GENOMIC DNA]</scope>
    <source>
        <strain evidence="5 6">DSM 44626</strain>
    </source>
</reference>
<dbReference type="SUPFAM" id="SSF46689">
    <property type="entry name" value="Homeodomain-like"/>
    <property type="match status" value="1"/>
</dbReference>
<evidence type="ECO:0000256" key="3">
    <source>
        <dbReference type="ARBA" id="ARBA00023163"/>
    </source>
</evidence>
<dbReference type="Pfam" id="PF14525">
    <property type="entry name" value="AraC_binding_2"/>
    <property type="match status" value="1"/>
</dbReference>
<dbReference type="PANTHER" id="PTHR46796:SF12">
    <property type="entry name" value="HTH-TYPE DNA-BINDING TRANSCRIPTIONAL ACTIVATOR EUTR"/>
    <property type="match status" value="1"/>
</dbReference>
<dbReference type="PANTHER" id="PTHR46796">
    <property type="entry name" value="HTH-TYPE TRANSCRIPTIONAL ACTIVATOR RHAS-RELATED"/>
    <property type="match status" value="1"/>
</dbReference>
<accession>A0ABX3W271</accession>
<dbReference type="RefSeq" id="WP_051641176.1">
    <property type="nucleotide sequence ID" value="NZ_HG964446.1"/>
</dbReference>
<protein>
    <recommendedName>
        <fullName evidence="4">HTH araC/xylS-type domain-containing protein</fullName>
    </recommendedName>
</protein>
<keyword evidence="3" id="KW-0804">Transcription</keyword>
<name>A0ABX3W271_9MYCO</name>
<dbReference type="InterPro" id="IPR050204">
    <property type="entry name" value="AraC_XylS_family_regulators"/>
</dbReference>
<keyword evidence="6" id="KW-1185">Reference proteome</keyword>
<dbReference type="Gene3D" id="1.10.10.60">
    <property type="entry name" value="Homeodomain-like"/>
    <property type="match status" value="1"/>
</dbReference>
<dbReference type="Pfam" id="PF12833">
    <property type="entry name" value="HTH_18"/>
    <property type="match status" value="1"/>
</dbReference>
<gene>
    <name evidence="5" type="ORF">AWC29_18350</name>
</gene>
<dbReference type="EMBL" id="LQPY01000024">
    <property type="protein sequence ID" value="ORX02933.1"/>
    <property type="molecule type" value="Genomic_DNA"/>
</dbReference>
<evidence type="ECO:0000256" key="1">
    <source>
        <dbReference type="ARBA" id="ARBA00023015"/>
    </source>
</evidence>
<evidence type="ECO:0000259" key="4">
    <source>
        <dbReference type="PROSITE" id="PS01124"/>
    </source>
</evidence>